<dbReference type="EMBL" id="NEYZ02000069">
    <property type="protein sequence ID" value="RNT38194.1"/>
    <property type="molecule type" value="Genomic_DNA"/>
</dbReference>
<dbReference type="AlphaFoldDB" id="A0AAX1WER2"/>
<gene>
    <name evidence="1" type="ORF">B9059_017390</name>
</gene>
<dbReference type="Proteomes" id="UP000286098">
    <property type="component" value="Unassembled WGS sequence"/>
</dbReference>
<comment type="caution">
    <text evidence="1">The sequence shown here is derived from an EMBL/GenBank/DDBJ whole genome shotgun (WGS) entry which is preliminary data.</text>
</comment>
<name>A0AAX1WER2_9ENTR</name>
<protein>
    <submittedName>
        <fullName evidence="1">Uncharacterized protein</fullName>
    </submittedName>
</protein>
<dbReference type="RefSeq" id="WP_032438848.1">
    <property type="nucleotide sequence ID" value="NZ_CP157335.1"/>
</dbReference>
<evidence type="ECO:0000313" key="1">
    <source>
        <dbReference type="EMBL" id="RNT38194.1"/>
    </source>
</evidence>
<reference evidence="1 2" key="1">
    <citation type="submission" date="2018-10" db="EMBL/GenBank/DDBJ databases">
        <authorList>
            <person name="Vanduin D."/>
            <person name="Fouts D."/>
            <person name="Wright M."/>
            <person name="Sutton G."/>
            <person name="Nguyen K."/>
            <person name="Kreiswirth B."/>
            <person name="Chen L."/>
            <person name="Rojas L."/>
            <person name="Hujer A."/>
            <person name="Hujer K."/>
            <person name="Bonomo R."/>
            <person name="Adams M."/>
        </authorList>
    </citation>
    <scope>NUCLEOTIDE SEQUENCE [LARGE SCALE GENOMIC DNA]</scope>
    <source>
        <strain evidence="1 2">CRK0054</strain>
    </source>
</reference>
<proteinExistence type="predicted"/>
<accession>A0AAX1WER2</accession>
<organism evidence="1 2">
    <name type="scientific">Enterobacter roggenkampii</name>
    <dbReference type="NCBI Taxonomy" id="1812935"/>
    <lineage>
        <taxon>Bacteria</taxon>
        <taxon>Pseudomonadati</taxon>
        <taxon>Pseudomonadota</taxon>
        <taxon>Gammaproteobacteria</taxon>
        <taxon>Enterobacterales</taxon>
        <taxon>Enterobacteriaceae</taxon>
        <taxon>Enterobacter</taxon>
        <taxon>Enterobacter cloacae complex</taxon>
    </lineage>
</organism>
<evidence type="ECO:0000313" key="2">
    <source>
        <dbReference type="Proteomes" id="UP000286098"/>
    </source>
</evidence>
<sequence length="80" mass="8685">MKNMLFSPGTAGFFLQGMDAPADAVEVSTEVEAFLRQAIIWGAEEFHFSGESVSVTYPGYLQEYATDNKAPTQYPAAKAS</sequence>